<comment type="caution">
    <text evidence="1">The sequence shown here is derived from an EMBL/GenBank/DDBJ whole genome shotgun (WGS) entry which is preliminary data.</text>
</comment>
<dbReference type="SUPFAM" id="SSF64182">
    <property type="entry name" value="DHH phosphoesterases"/>
    <property type="match status" value="1"/>
</dbReference>
<proteinExistence type="predicted"/>
<evidence type="ECO:0000313" key="1">
    <source>
        <dbReference type="EMBL" id="OGK73689.1"/>
    </source>
</evidence>
<organism evidence="1 2">
    <name type="scientific">Candidatus Roizmanbacteria bacterium RIFOXYD1_FULL_38_12</name>
    <dbReference type="NCBI Taxonomy" id="1802093"/>
    <lineage>
        <taxon>Bacteria</taxon>
        <taxon>Candidatus Roizmaniibacteriota</taxon>
    </lineage>
</organism>
<dbReference type="AlphaFoldDB" id="A0A1F7L0S1"/>
<reference evidence="1 2" key="1">
    <citation type="journal article" date="2016" name="Nat. Commun.">
        <title>Thousands of microbial genomes shed light on interconnected biogeochemical processes in an aquifer system.</title>
        <authorList>
            <person name="Anantharaman K."/>
            <person name="Brown C.T."/>
            <person name="Hug L.A."/>
            <person name="Sharon I."/>
            <person name="Castelle C.J."/>
            <person name="Probst A.J."/>
            <person name="Thomas B.C."/>
            <person name="Singh A."/>
            <person name="Wilkins M.J."/>
            <person name="Karaoz U."/>
            <person name="Brodie E.L."/>
            <person name="Williams K.H."/>
            <person name="Hubbard S.S."/>
            <person name="Banfield J.F."/>
        </authorList>
    </citation>
    <scope>NUCLEOTIDE SEQUENCE [LARGE SCALE GENOMIC DNA]</scope>
</reference>
<accession>A0A1F7L0S1</accession>
<dbReference type="InterPro" id="IPR038763">
    <property type="entry name" value="DHH_sf"/>
</dbReference>
<dbReference type="EMBL" id="MGBR01000001">
    <property type="protein sequence ID" value="OGK73689.1"/>
    <property type="molecule type" value="Genomic_DNA"/>
</dbReference>
<evidence type="ECO:0000313" key="2">
    <source>
        <dbReference type="Proteomes" id="UP000177050"/>
    </source>
</evidence>
<sequence>MKTVVTHMSVDLDAITSLWLIKTFLPLWEEADIVFAASGSLWNNVVVDSDPDVIYVDTGLGKFDHHQTTEHTCASKRVFEYLCKEGHIDKKIQNGLERLILLVTDLDHFAESSYPDAPSDRYDLSLYQLVGALKYTVGSDSTVVNLTFPFLEAALQVFVNKVKAEKEIKNGYILQSRWGKSILILTNNKEAMKLAQKMGFALVVTKDPDKGFVRIKIPPSVKEDLTPLYEKIKQEDPKAYWYFHVSKHMLLNDASQKPSSIPSSLTLPKLIEIINSL</sequence>
<gene>
    <name evidence="1" type="ORF">A3K52_02795</name>
</gene>
<dbReference type="Proteomes" id="UP000177050">
    <property type="component" value="Unassembled WGS sequence"/>
</dbReference>
<name>A0A1F7L0S1_9BACT</name>
<protein>
    <submittedName>
        <fullName evidence="1">Uncharacterized protein</fullName>
    </submittedName>
</protein>